<sequence>MLAAAESAPIGHLKLKCNEPYLAPGTAFESDWLFVLHCACPDCVIVIVVLTTTNAKSRNIDAASRISMSSSAVTSSPSGVRRVRTDLKTSENRFLQFSQQRNSSPLGIKHGHTHSCHHTHTHSPQFHFLPSSAPTANATYLSAKLPARATRLLNRSRLQDQQLAGNDSDNSLRSTHSGASSRKRSTAASRASTASSTSSLQRRQQQQQQHHHHQLGGNSASGSRRAAGGLAGNAELHSSSDDLMLYDKSFRNAMIQDVLQFKKQLLRLRRILQETETLNPFENDNVQLFAACGLDSKQLNDIDLASLTSSTTEDPLQELSDLRRQVVYLQGQVDDRDRTIRLQRDLIEQLEAEKRQATEGDQANKERISMATQTERTRPLAIGAEGLSRLQFGEQQTKTAFELFEWSS</sequence>
<feature type="region of interest" description="Disordered" evidence="1">
    <location>
        <begin position="161"/>
        <end position="234"/>
    </location>
</feature>
<comment type="caution">
    <text evidence="2">The sequence shown here is derived from an EMBL/GenBank/DDBJ whole genome shotgun (WGS) entry which is preliminary data.</text>
</comment>
<feature type="region of interest" description="Disordered" evidence="1">
    <location>
        <begin position="98"/>
        <end position="130"/>
    </location>
</feature>
<evidence type="ECO:0000256" key="1">
    <source>
        <dbReference type="SAM" id="MobiDB-lite"/>
    </source>
</evidence>
<feature type="compositionally biased region" description="Basic and acidic residues" evidence="1">
    <location>
        <begin position="355"/>
        <end position="368"/>
    </location>
</feature>
<feature type="compositionally biased region" description="Low complexity" evidence="1">
    <location>
        <begin position="215"/>
        <end position="234"/>
    </location>
</feature>
<accession>A0A484BQJ3</accession>
<feature type="compositionally biased region" description="Basic residues" evidence="1">
    <location>
        <begin position="109"/>
        <end position="121"/>
    </location>
</feature>
<keyword evidence="3" id="KW-1185">Reference proteome</keyword>
<dbReference type="AlphaFoldDB" id="A0A484BQJ3"/>
<gene>
    <name evidence="2" type="ORF">AWZ03_003235</name>
</gene>
<proteinExistence type="predicted"/>
<name>A0A484BQJ3_DRONA</name>
<dbReference type="EMBL" id="LSRL02000016">
    <property type="protein sequence ID" value="TDG50330.1"/>
    <property type="molecule type" value="Genomic_DNA"/>
</dbReference>
<organism evidence="2 3">
    <name type="scientific">Drosophila navojoa</name>
    <name type="common">Fruit fly</name>
    <dbReference type="NCBI Taxonomy" id="7232"/>
    <lineage>
        <taxon>Eukaryota</taxon>
        <taxon>Metazoa</taxon>
        <taxon>Ecdysozoa</taxon>
        <taxon>Arthropoda</taxon>
        <taxon>Hexapoda</taxon>
        <taxon>Insecta</taxon>
        <taxon>Pterygota</taxon>
        <taxon>Neoptera</taxon>
        <taxon>Endopterygota</taxon>
        <taxon>Diptera</taxon>
        <taxon>Brachycera</taxon>
        <taxon>Muscomorpha</taxon>
        <taxon>Ephydroidea</taxon>
        <taxon>Drosophilidae</taxon>
        <taxon>Drosophila</taxon>
    </lineage>
</organism>
<dbReference type="OrthoDB" id="10046062at2759"/>
<dbReference type="Proteomes" id="UP000295192">
    <property type="component" value="Unassembled WGS sequence"/>
</dbReference>
<feature type="region of interest" description="Disordered" evidence="1">
    <location>
        <begin position="355"/>
        <end position="375"/>
    </location>
</feature>
<evidence type="ECO:0000313" key="2">
    <source>
        <dbReference type="EMBL" id="TDG50330.1"/>
    </source>
</evidence>
<evidence type="ECO:0000313" key="3">
    <source>
        <dbReference type="Proteomes" id="UP000295192"/>
    </source>
</evidence>
<feature type="compositionally biased region" description="Polar residues" evidence="1">
    <location>
        <begin position="161"/>
        <end position="178"/>
    </location>
</feature>
<protein>
    <submittedName>
        <fullName evidence="2">Uncharacterized protein</fullName>
    </submittedName>
</protein>
<reference evidence="2 3" key="1">
    <citation type="journal article" date="2019" name="J. Hered.">
        <title>An Improved Genome Assembly for Drosophila navojoa, the Basal Species in the mojavensis Cluster.</title>
        <authorList>
            <person name="Vanderlinde T."/>
            <person name="Dupim E.G."/>
            <person name="Nazario-Yepiz N.O."/>
            <person name="Carvalho A.B."/>
        </authorList>
    </citation>
    <scope>NUCLEOTIDE SEQUENCE [LARGE SCALE GENOMIC DNA]</scope>
    <source>
        <strain evidence="2">Navoj_Jal97</strain>
        <tissue evidence="2">Whole organism</tissue>
    </source>
</reference>
<feature type="compositionally biased region" description="Low complexity" evidence="1">
    <location>
        <begin position="186"/>
        <end position="208"/>
    </location>
</feature>